<proteinExistence type="predicted"/>
<dbReference type="AlphaFoldDB" id="A0A0C3C9X0"/>
<keyword evidence="3" id="KW-1185">Reference proteome</keyword>
<feature type="region of interest" description="Disordered" evidence="1">
    <location>
        <begin position="1"/>
        <end position="28"/>
    </location>
</feature>
<accession>A0A0C3C9X0</accession>
<organism evidence="2 3">
    <name type="scientific">Hebeloma cylindrosporum</name>
    <dbReference type="NCBI Taxonomy" id="76867"/>
    <lineage>
        <taxon>Eukaryota</taxon>
        <taxon>Fungi</taxon>
        <taxon>Dikarya</taxon>
        <taxon>Basidiomycota</taxon>
        <taxon>Agaricomycotina</taxon>
        <taxon>Agaricomycetes</taxon>
        <taxon>Agaricomycetidae</taxon>
        <taxon>Agaricales</taxon>
        <taxon>Agaricineae</taxon>
        <taxon>Hymenogastraceae</taxon>
        <taxon>Hebeloma</taxon>
    </lineage>
</organism>
<evidence type="ECO:0008006" key="4">
    <source>
        <dbReference type="Google" id="ProtNLM"/>
    </source>
</evidence>
<evidence type="ECO:0000256" key="1">
    <source>
        <dbReference type="SAM" id="MobiDB-lite"/>
    </source>
</evidence>
<protein>
    <recommendedName>
        <fullName evidence="4">BTB domain-containing protein</fullName>
    </recommendedName>
</protein>
<reference evidence="3" key="2">
    <citation type="submission" date="2015-01" db="EMBL/GenBank/DDBJ databases">
        <title>Evolutionary Origins and Diversification of the Mycorrhizal Mutualists.</title>
        <authorList>
            <consortium name="DOE Joint Genome Institute"/>
            <consortium name="Mycorrhizal Genomics Consortium"/>
            <person name="Kohler A."/>
            <person name="Kuo A."/>
            <person name="Nagy L.G."/>
            <person name="Floudas D."/>
            <person name="Copeland A."/>
            <person name="Barry K.W."/>
            <person name="Cichocki N."/>
            <person name="Veneault-Fourrey C."/>
            <person name="LaButti K."/>
            <person name="Lindquist E.A."/>
            <person name="Lipzen A."/>
            <person name="Lundell T."/>
            <person name="Morin E."/>
            <person name="Murat C."/>
            <person name="Riley R."/>
            <person name="Ohm R."/>
            <person name="Sun H."/>
            <person name="Tunlid A."/>
            <person name="Henrissat B."/>
            <person name="Grigoriev I.V."/>
            <person name="Hibbett D.S."/>
            <person name="Martin F."/>
        </authorList>
    </citation>
    <scope>NUCLEOTIDE SEQUENCE [LARGE SCALE GENOMIC DNA]</scope>
    <source>
        <strain evidence="3">h7</strain>
    </source>
</reference>
<dbReference type="Proteomes" id="UP000053424">
    <property type="component" value="Unassembled WGS sequence"/>
</dbReference>
<evidence type="ECO:0000313" key="2">
    <source>
        <dbReference type="EMBL" id="KIM41024.1"/>
    </source>
</evidence>
<name>A0A0C3C9X0_HEBCY</name>
<dbReference type="EMBL" id="KN831781">
    <property type="protein sequence ID" value="KIM41024.1"/>
    <property type="molecule type" value="Genomic_DNA"/>
</dbReference>
<dbReference type="HOGENOM" id="CLU_040061_0_0_1"/>
<evidence type="ECO:0000313" key="3">
    <source>
        <dbReference type="Proteomes" id="UP000053424"/>
    </source>
</evidence>
<gene>
    <name evidence="2" type="ORF">M413DRAFT_445780</name>
</gene>
<reference evidence="2 3" key="1">
    <citation type="submission" date="2014-04" db="EMBL/GenBank/DDBJ databases">
        <authorList>
            <consortium name="DOE Joint Genome Institute"/>
            <person name="Kuo A."/>
            <person name="Gay G."/>
            <person name="Dore J."/>
            <person name="Kohler A."/>
            <person name="Nagy L.G."/>
            <person name="Floudas D."/>
            <person name="Copeland A."/>
            <person name="Barry K.W."/>
            <person name="Cichocki N."/>
            <person name="Veneault-Fourrey C."/>
            <person name="LaButti K."/>
            <person name="Lindquist E.A."/>
            <person name="Lipzen A."/>
            <person name="Lundell T."/>
            <person name="Morin E."/>
            <person name="Murat C."/>
            <person name="Sun H."/>
            <person name="Tunlid A."/>
            <person name="Henrissat B."/>
            <person name="Grigoriev I.V."/>
            <person name="Hibbett D.S."/>
            <person name="Martin F."/>
            <person name="Nordberg H.P."/>
            <person name="Cantor M.N."/>
            <person name="Hua S.X."/>
        </authorList>
    </citation>
    <scope>NUCLEOTIDE SEQUENCE [LARGE SCALE GENOMIC DNA]</scope>
    <source>
        <strain evidence="3">h7</strain>
    </source>
</reference>
<dbReference type="OrthoDB" id="3238373at2759"/>
<sequence length="311" mass="34901">MFELDNHTPRSGSADMEREGTTDENPIHLQGDAAEEFRDLLWSLYALPQEIAMATAESDVIRLSNIARMAHKYQYITTETWALGILLAHFSSKSASSIETPTLVQITEVAVLCEDKSLLDAVRLRWKSLIGKREDLAVAINVLGRLGIRDLEGLAYYGMLFQGRARWDSDPGLTRDQRIRLLSGYYNLTKASEALTQNPPEFAHLPPCSDNEACKEDWASCWKTFTKIENGPGLFSQIVVHDKMDLMGRLMMAVSLMTAFSEAVEGGNQASFSDLRLEFVWSDCVSAALEATIRMSKDNQENLMRFFEDVA</sequence>